<dbReference type="RefSeq" id="WP_196825481.1">
    <property type="nucleotide sequence ID" value="NZ_CP046980.1"/>
</dbReference>
<feature type="transmembrane region" description="Helical" evidence="1">
    <location>
        <begin position="30"/>
        <end position="51"/>
    </location>
</feature>
<evidence type="ECO:0000313" key="3">
    <source>
        <dbReference type="Proteomes" id="UP000658613"/>
    </source>
</evidence>
<dbReference type="EMBL" id="JADOUE010000001">
    <property type="protein sequence ID" value="MBG6123241.1"/>
    <property type="molecule type" value="Genomic_DNA"/>
</dbReference>
<name>A0A931GWW0_9CORY</name>
<keyword evidence="3" id="KW-1185">Reference proteome</keyword>
<protein>
    <recommendedName>
        <fullName evidence="4">Glycerol dehydrogenase</fullName>
    </recommendedName>
</protein>
<dbReference type="AlphaFoldDB" id="A0A931GWW0"/>
<accession>A0A931GWW0</accession>
<evidence type="ECO:0000313" key="2">
    <source>
        <dbReference type="EMBL" id="MBG6123241.1"/>
    </source>
</evidence>
<evidence type="ECO:0008006" key="4">
    <source>
        <dbReference type="Google" id="ProtNLM"/>
    </source>
</evidence>
<keyword evidence="1" id="KW-0812">Transmembrane</keyword>
<evidence type="ECO:0000256" key="1">
    <source>
        <dbReference type="SAM" id="Phobius"/>
    </source>
</evidence>
<organism evidence="2 3">
    <name type="scientific">Corynebacterium aquatimens</name>
    <dbReference type="NCBI Taxonomy" id="1190508"/>
    <lineage>
        <taxon>Bacteria</taxon>
        <taxon>Bacillati</taxon>
        <taxon>Actinomycetota</taxon>
        <taxon>Actinomycetes</taxon>
        <taxon>Mycobacteriales</taxon>
        <taxon>Corynebacteriaceae</taxon>
        <taxon>Corynebacterium</taxon>
    </lineage>
</organism>
<feature type="transmembrane region" description="Helical" evidence="1">
    <location>
        <begin position="7"/>
        <end position="24"/>
    </location>
</feature>
<sequence>MNWVVGIAGAVIGALITSYILGMIGVTGILYTVLVLVGSAACSSLAGTIYIKMKNDRSSGF</sequence>
<keyword evidence="1" id="KW-0472">Membrane</keyword>
<dbReference type="Proteomes" id="UP000658613">
    <property type="component" value="Unassembled WGS sequence"/>
</dbReference>
<keyword evidence="1" id="KW-1133">Transmembrane helix</keyword>
<proteinExistence type="predicted"/>
<reference evidence="2" key="1">
    <citation type="submission" date="2020-11" db="EMBL/GenBank/DDBJ databases">
        <title>Sequencing the genomes of 1000 actinobacteria strains.</title>
        <authorList>
            <person name="Klenk H.-P."/>
        </authorList>
    </citation>
    <scope>NUCLEOTIDE SEQUENCE</scope>
    <source>
        <strain evidence="2">DSM 45632</strain>
    </source>
</reference>
<gene>
    <name evidence="2" type="ORF">IW254_002210</name>
</gene>
<comment type="caution">
    <text evidence="2">The sequence shown here is derived from an EMBL/GenBank/DDBJ whole genome shotgun (WGS) entry which is preliminary data.</text>
</comment>